<dbReference type="Proteomes" id="UP000299102">
    <property type="component" value="Unassembled WGS sequence"/>
</dbReference>
<sequence>MRERNDVMSNSIKLYGTIRKKASNADSNLSRRDLSWHNFTVNELAWPAKTNGNGRVLFALVRCPISQLVHYIVAAVAGGDWTYVKSQRGKLMIAIGRYRFKCLRVNGPRTYWVCSQVYSQCRASLVSINGEIVKMKNDHNH</sequence>
<keyword evidence="3" id="KW-0862">Zinc</keyword>
<gene>
    <name evidence="5" type="ORF">EVAR_17949_1</name>
</gene>
<organism evidence="5 6">
    <name type="scientific">Eumeta variegata</name>
    <name type="common">Bagworm moth</name>
    <name type="synonym">Eumeta japonica</name>
    <dbReference type="NCBI Taxonomy" id="151549"/>
    <lineage>
        <taxon>Eukaryota</taxon>
        <taxon>Metazoa</taxon>
        <taxon>Ecdysozoa</taxon>
        <taxon>Arthropoda</taxon>
        <taxon>Hexapoda</taxon>
        <taxon>Insecta</taxon>
        <taxon>Pterygota</taxon>
        <taxon>Neoptera</taxon>
        <taxon>Endopterygota</taxon>
        <taxon>Lepidoptera</taxon>
        <taxon>Glossata</taxon>
        <taxon>Ditrysia</taxon>
        <taxon>Tineoidea</taxon>
        <taxon>Psychidae</taxon>
        <taxon>Oiketicinae</taxon>
        <taxon>Eumeta</taxon>
    </lineage>
</organism>
<dbReference type="Pfam" id="PF04500">
    <property type="entry name" value="FLYWCH"/>
    <property type="match status" value="1"/>
</dbReference>
<dbReference type="EMBL" id="BGZK01000246">
    <property type="protein sequence ID" value="GBP31459.1"/>
    <property type="molecule type" value="Genomic_DNA"/>
</dbReference>
<evidence type="ECO:0000313" key="6">
    <source>
        <dbReference type="Proteomes" id="UP000299102"/>
    </source>
</evidence>
<reference evidence="5 6" key="1">
    <citation type="journal article" date="2019" name="Commun. Biol.">
        <title>The bagworm genome reveals a unique fibroin gene that provides high tensile strength.</title>
        <authorList>
            <person name="Kono N."/>
            <person name="Nakamura H."/>
            <person name="Ohtoshi R."/>
            <person name="Tomita M."/>
            <person name="Numata K."/>
            <person name="Arakawa K."/>
        </authorList>
    </citation>
    <scope>NUCLEOTIDE SEQUENCE [LARGE SCALE GENOMIC DNA]</scope>
</reference>
<dbReference type="AlphaFoldDB" id="A0A4C1UYZ9"/>
<feature type="domain" description="FLYWCH-type" evidence="4">
    <location>
        <begin position="83"/>
        <end position="141"/>
    </location>
</feature>
<proteinExistence type="predicted"/>
<evidence type="ECO:0000259" key="4">
    <source>
        <dbReference type="Pfam" id="PF04500"/>
    </source>
</evidence>
<protein>
    <recommendedName>
        <fullName evidence="4">FLYWCH-type domain-containing protein</fullName>
    </recommendedName>
</protein>
<evidence type="ECO:0000256" key="2">
    <source>
        <dbReference type="ARBA" id="ARBA00022771"/>
    </source>
</evidence>
<accession>A0A4C1UYZ9</accession>
<dbReference type="InterPro" id="IPR007588">
    <property type="entry name" value="Znf_FLYWCH"/>
</dbReference>
<evidence type="ECO:0000313" key="5">
    <source>
        <dbReference type="EMBL" id="GBP31459.1"/>
    </source>
</evidence>
<evidence type="ECO:0000256" key="3">
    <source>
        <dbReference type="ARBA" id="ARBA00022833"/>
    </source>
</evidence>
<evidence type="ECO:0000256" key="1">
    <source>
        <dbReference type="ARBA" id="ARBA00022723"/>
    </source>
</evidence>
<dbReference type="OrthoDB" id="167578at2759"/>
<dbReference type="Gene3D" id="2.20.25.240">
    <property type="match status" value="1"/>
</dbReference>
<comment type="caution">
    <text evidence="5">The sequence shown here is derived from an EMBL/GenBank/DDBJ whole genome shotgun (WGS) entry which is preliminary data.</text>
</comment>
<keyword evidence="1" id="KW-0479">Metal-binding</keyword>
<name>A0A4C1UYZ9_EUMVA</name>
<dbReference type="GO" id="GO:0008270">
    <property type="term" value="F:zinc ion binding"/>
    <property type="evidence" value="ECO:0007669"/>
    <property type="project" value="UniProtKB-KW"/>
</dbReference>
<keyword evidence="2" id="KW-0863">Zinc-finger</keyword>
<keyword evidence="6" id="KW-1185">Reference proteome</keyword>